<dbReference type="Proteomes" id="UP000516957">
    <property type="component" value="Unassembled WGS sequence"/>
</dbReference>
<dbReference type="Pfam" id="PF00590">
    <property type="entry name" value="TP_methylase"/>
    <property type="match status" value="1"/>
</dbReference>
<dbReference type="EMBL" id="JACCBE010000001">
    <property type="protein sequence ID" value="NYD59565.1"/>
    <property type="molecule type" value="Genomic_DNA"/>
</dbReference>
<protein>
    <submittedName>
        <fullName evidence="7">Precorrin-6A synthase</fullName>
        <ecNumber evidence="7">2.1.1.152</ecNumber>
    </submittedName>
</protein>
<comment type="pathway">
    <text evidence="1">Cofactor biosynthesis; adenosylcobalamin biosynthesis.</text>
</comment>
<dbReference type="PANTHER" id="PTHR43467">
    <property type="entry name" value="COBALT-PRECORRIN-2 C(20)-METHYLTRANSFERASE"/>
    <property type="match status" value="1"/>
</dbReference>
<evidence type="ECO:0000259" key="6">
    <source>
        <dbReference type="Pfam" id="PF00590"/>
    </source>
</evidence>
<keyword evidence="3 7" id="KW-0489">Methyltransferase</keyword>
<evidence type="ECO:0000313" key="7">
    <source>
        <dbReference type="EMBL" id="NYD59565.1"/>
    </source>
</evidence>
<dbReference type="PANTHER" id="PTHR43467:SF1">
    <property type="entry name" value="PRECORRIN-6A SYNTHASE [DEACETYLATING]"/>
    <property type="match status" value="1"/>
</dbReference>
<sequence>MAEAPGGTATAARRVVVVGIGMGPQHVTVEAAAAIGSVDVVLAFVKSADDPLLAVRREVCDLHGVELVVLDDPPRARHDDVDYDAAVDAWHAARAEAWEAALATHPGDVGLLVWGDPSLYDSTLRLLDRLQERLPLAVEVVPGISSLQLLAARHRLVLHDVGAPLHVTTARRFAEALAQGQRNVVVVLNRRLDALADPALADWSIWWGANLGAPGEQLVAGRVGEVLADIEAARERARAHDGWVLDLHLLRAPAGDAP</sequence>
<gene>
    <name evidence="7" type="ORF">BKA08_003803</name>
</gene>
<dbReference type="InterPro" id="IPR035996">
    <property type="entry name" value="4pyrrol_Methylase_sf"/>
</dbReference>
<accession>A0A7Y9F4M4</accession>
<keyword evidence="8" id="KW-1185">Reference proteome</keyword>
<dbReference type="PIRSF" id="PIRSF036525">
    <property type="entry name" value="CobF"/>
    <property type="match status" value="1"/>
</dbReference>
<dbReference type="InterPro" id="IPR012797">
    <property type="entry name" value="CobF"/>
</dbReference>
<organism evidence="7 8">
    <name type="scientific">Nocardioides marinisabuli</name>
    <dbReference type="NCBI Taxonomy" id="419476"/>
    <lineage>
        <taxon>Bacteria</taxon>
        <taxon>Bacillati</taxon>
        <taxon>Actinomycetota</taxon>
        <taxon>Actinomycetes</taxon>
        <taxon>Propionibacteriales</taxon>
        <taxon>Nocardioidaceae</taxon>
        <taxon>Nocardioides</taxon>
    </lineage>
</organism>
<dbReference type="Gene3D" id="3.40.1010.10">
    <property type="entry name" value="Cobalt-precorrin-4 Transmethylase, Domain 1"/>
    <property type="match status" value="1"/>
</dbReference>
<dbReference type="SUPFAM" id="SSF53790">
    <property type="entry name" value="Tetrapyrrole methylase"/>
    <property type="match status" value="1"/>
</dbReference>
<evidence type="ECO:0000256" key="1">
    <source>
        <dbReference type="ARBA" id="ARBA00004953"/>
    </source>
</evidence>
<dbReference type="Gene3D" id="3.30.950.10">
    <property type="entry name" value="Methyltransferase, Cobalt-precorrin-4 Transmethylase, Domain 2"/>
    <property type="match status" value="1"/>
</dbReference>
<evidence type="ECO:0000256" key="4">
    <source>
        <dbReference type="ARBA" id="ARBA00022679"/>
    </source>
</evidence>
<keyword evidence="4 7" id="KW-0808">Transferase</keyword>
<name>A0A7Y9F4M4_9ACTN</name>
<evidence type="ECO:0000256" key="3">
    <source>
        <dbReference type="ARBA" id="ARBA00022603"/>
    </source>
</evidence>
<dbReference type="EC" id="2.1.1.152" evidence="7"/>
<keyword evidence="5" id="KW-0949">S-adenosyl-L-methionine</keyword>
<proteinExistence type="predicted"/>
<evidence type="ECO:0000313" key="8">
    <source>
        <dbReference type="Proteomes" id="UP000516957"/>
    </source>
</evidence>
<reference evidence="7 8" key="1">
    <citation type="submission" date="2020-07" db="EMBL/GenBank/DDBJ databases">
        <title>Sequencing the genomes of 1000 actinobacteria strains.</title>
        <authorList>
            <person name="Klenk H.-P."/>
        </authorList>
    </citation>
    <scope>NUCLEOTIDE SEQUENCE [LARGE SCALE GENOMIC DNA]</scope>
    <source>
        <strain evidence="7 8">DSM 18965</strain>
    </source>
</reference>
<dbReference type="AlphaFoldDB" id="A0A7Y9F4M4"/>
<dbReference type="InterPro" id="IPR014777">
    <property type="entry name" value="4pyrrole_Mease_sub1"/>
</dbReference>
<dbReference type="GO" id="GO:0043819">
    <property type="term" value="F:precorrin-6A synthase (deacetylating) activity"/>
    <property type="evidence" value="ECO:0007669"/>
    <property type="project" value="UniProtKB-EC"/>
</dbReference>
<feature type="domain" description="Tetrapyrrole methylase" evidence="6">
    <location>
        <begin position="14"/>
        <end position="226"/>
    </location>
</feature>
<evidence type="ECO:0000256" key="5">
    <source>
        <dbReference type="ARBA" id="ARBA00022691"/>
    </source>
</evidence>
<evidence type="ECO:0000256" key="2">
    <source>
        <dbReference type="ARBA" id="ARBA00022573"/>
    </source>
</evidence>
<comment type="caution">
    <text evidence="7">The sequence shown here is derived from an EMBL/GenBank/DDBJ whole genome shotgun (WGS) entry which is preliminary data.</text>
</comment>
<dbReference type="InterPro" id="IPR014776">
    <property type="entry name" value="4pyrrole_Mease_sub2"/>
</dbReference>
<dbReference type="InterPro" id="IPR000878">
    <property type="entry name" value="4pyrrol_Mease"/>
</dbReference>
<dbReference type="GO" id="GO:0009236">
    <property type="term" value="P:cobalamin biosynthetic process"/>
    <property type="evidence" value="ECO:0007669"/>
    <property type="project" value="UniProtKB-KW"/>
</dbReference>
<dbReference type="NCBIfam" id="TIGR02434">
    <property type="entry name" value="CobF"/>
    <property type="match status" value="1"/>
</dbReference>
<dbReference type="GO" id="GO:0032259">
    <property type="term" value="P:methylation"/>
    <property type="evidence" value="ECO:0007669"/>
    <property type="project" value="UniProtKB-KW"/>
</dbReference>
<dbReference type="RefSeq" id="WP_258017035.1">
    <property type="nucleotide sequence ID" value="NZ_CP059163.1"/>
</dbReference>
<keyword evidence="2" id="KW-0169">Cobalamin biosynthesis</keyword>